<accession>A0ACB9YW98</accession>
<gene>
    <name evidence="1" type="ORF">F4820DRAFT_459337</name>
</gene>
<organism evidence="1 2">
    <name type="scientific">Hypoxylon rubiginosum</name>
    <dbReference type="NCBI Taxonomy" id="110542"/>
    <lineage>
        <taxon>Eukaryota</taxon>
        <taxon>Fungi</taxon>
        <taxon>Dikarya</taxon>
        <taxon>Ascomycota</taxon>
        <taxon>Pezizomycotina</taxon>
        <taxon>Sordariomycetes</taxon>
        <taxon>Xylariomycetidae</taxon>
        <taxon>Xylariales</taxon>
        <taxon>Hypoxylaceae</taxon>
        <taxon>Hypoxylon</taxon>
    </lineage>
</organism>
<protein>
    <submittedName>
        <fullName evidence="1">FAD dependent oxidoreductase-domain-containing protein</fullName>
    </submittedName>
</protein>
<evidence type="ECO:0000313" key="2">
    <source>
        <dbReference type="Proteomes" id="UP001497700"/>
    </source>
</evidence>
<name>A0ACB9YW98_9PEZI</name>
<sequence length="1484" mass="164644">MSTNEELLSKYQGEIVPRSFRPEFVVLSYVMSSIGAALTLELLNWRTSRNGLFNHLILVSAAVAMGGVSIWCMHFVGNRAMVLDDDEPRLRIDYSSGYGALSFFLPIIVLLVTFMIIGANYKVSWKRICCGGVLSGAAICGMHYLGNASIRNYDVVYDRAYIAAASVIAIFDSIISLYLFFKARASWKNTWWKRAISACLLAGAVSGMHWAAAVGTNCRLLYLNERTELSQIHAILVVSCLAVVAALFMIGSSVYATWATKRIANKAQQVVLAVAVFDNSGRILVTSDGLLPSEKITDTYVERIPGDTFNIAHPLFHWMFQASRNWNSVSGMIDSMTKHLARLPKRSRESKARLIDDGGKPIERYDTIFRELFCLAAANLADKLKEQLTNVGILWDDILATGVDGLPQKQGSNIARTLEEGTYEGFGREFESRLGRQQEVGRGSIMFLVRRLEYSHEADRLESAGFRFADVDQVYGIIGTRMQIKTRDLKGKLAHMATFADQNTAVEPGVHLGFFGVKARVGSFGFDVIVKKGARNSLPSMPIPLQRLESWQMDIIRQFDRMSVPLLLQSLEALRVLSPREMLFASQLSDALQSLRAWLDNPNFDEAVLTSKVVQIPCRGGKAGTMVALCLMIPIHVSINSPRCEFIPLNFFKVQQMVYKNSSHLEAFTRYVHRELSPIVNAASISTPQATYRYARRAIFRWNRFRSLRHLGRASTNDYAVVEDNDTTPTKFGRKSSSNDSNHSNQESDDRRISLNEVFDKNMAAPLSPLGGIMVSQEIQIDIRQVDDASAGSAPLKTADRVTLVKAGIGIDFMEMMGLPGTNYVLSGMLARGLRRIALPATVAAVGGGAVLYSYRPRNIPGFEGAAVPPPIYGADGTFKLPRFPRIKSRDEQIAELKKNNTAEEEYDMLIVGGGATGAGVALDAVTRGLKVAVIERDDFSSGTSSKSTKLAVWNLDYNQYKLVREALTERNSWLPIMLPLDKWWKAPYYWAGTKFYDFLAGSEGIESSYFLTRSKALDAFPMLKQTDLVGALVYYDGAHNDSRMNVSIAMTAAVYGATILNHAEVTGLMKNENGKLCGAQVKDLIPERNGKKSEPISVRAKCIVNCTGPFTDSIRKLDDQDCKDIVAPASGVHVILPGYYSPSNMGLIDPSTSDGRVIFFLPWQGNTIAGTTDEPTTISQNPLPDEKSIQWILNEVSHYLSPDIKVRRGDVLAAWSGIRPLVKDPKAKNTESLVRNHLVDISSSGLITCAGGKWTTYRQMAEDCVDEAVKEFNLPTKPFSDAPRVSGTEAIDDGAILNGSCQTHNVRLVGAHGFSKTLFINLIQHFGIETEVAKHLTESYGDRAWTVAAMCKPTDLRFPARGERIARLYPFVDGEIRYAVNQEYAQTAVDVLARRTRLAFLNAQAALECLPKVIDIMSQELKWDRARQEKEWKDTVAFLQSMGLPEPMLSATRAQIEKGKFDFSSTLEYKMYSRHDKPPVVEE</sequence>
<evidence type="ECO:0000313" key="1">
    <source>
        <dbReference type="EMBL" id="KAI4863677.1"/>
    </source>
</evidence>
<comment type="caution">
    <text evidence="1">The sequence shown here is derived from an EMBL/GenBank/DDBJ whole genome shotgun (WGS) entry which is preliminary data.</text>
</comment>
<proteinExistence type="predicted"/>
<keyword evidence="2" id="KW-1185">Reference proteome</keyword>
<dbReference type="Proteomes" id="UP001497700">
    <property type="component" value="Unassembled WGS sequence"/>
</dbReference>
<reference evidence="1 2" key="1">
    <citation type="journal article" date="2022" name="New Phytol.">
        <title>Ecological generalism drives hyperdiversity of secondary metabolite gene clusters in xylarialean endophytes.</title>
        <authorList>
            <person name="Franco M.E.E."/>
            <person name="Wisecaver J.H."/>
            <person name="Arnold A.E."/>
            <person name="Ju Y.M."/>
            <person name="Slot J.C."/>
            <person name="Ahrendt S."/>
            <person name="Moore L.P."/>
            <person name="Eastman K.E."/>
            <person name="Scott K."/>
            <person name="Konkel Z."/>
            <person name="Mondo S.J."/>
            <person name="Kuo A."/>
            <person name="Hayes R.D."/>
            <person name="Haridas S."/>
            <person name="Andreopoulos B."/>
            <person name="Riley R."/>
            <person name="LaButti K."/>
            <person name="Pangilinan J."/>
            <person name="Lipzen A."/>
            <person name="Amirebrahimi M."/>
            <person name="Yan J."/>
            <person name="Adam C."/>
            <person name="Keymanesh K."/>
            <person name="Ng V."/>
            <person name="Louie K."/>
            <person name="Northen T."/>
            <person name="Drula E."/>
            <person name="Henrissat B."/>
            <person name="Hsieh H.M."/>
            <person name="Youens-Clark K."/>
            <person name="Lutzoni F."/>
            <person name="Miadlikowska J."/>
            <person name="Eastwood D.C."/>
            <person name="Hamelin R.C."/>
            <person name="Grigoriev I.V."/>
            <person name="U'Ren J.M."/>
        </authorList>
    </citation>
    <scope>NUCLEOTIDE SEQUENCE [LARGE SCALE GENOMIC DNA]</scope>
    <source>
        <strain evidence="1 2">CBS 119005</strain>
    </source>
</reference>
<dbReference type="EMBL" id="MU393499">
    <property type="protein sequence ID" value="KAI4863677.1"/>
    <property type="molecule type" value="Genomic_DNA"/>
</dbReference>